<feature type="transmembrane region" description="Helical" evidence="1">
    <location>
        <begin position="199"/>
        <end position="216"/>
    </location>
</feature>
<keyword evidence="1" id="KW-0812">Transmembrane</keyword>
<evidence type="ECO:0000313" key="2">
    <source>
        <dbReference type="EMBL" id="MBI9115974.1"/>
    </source>
</evidence>
<dbReference type="Proteomes" id="UP000602087">
    <property type="component" value="Unassembled WGS sequence"/>
</dbReference>
<feature type="transmembrane region" description="Helical" evidence="1">
    <location>
        <begin position="222"/>
        <end position="245"/>
    </location>
</feature>
<gene>
    <name evidence="2" type="ORF">JAV76_13220</name>
</gene>
<evidence type="ECO:0000256" key="1">
    <source>
        <dbReference type="SAM" id="Phobius"/>
    </source>
</evidence>
<accession>A0A934IFE9</accession>
<protein>
    <recommendedName>
        <fullName evidence="4">Tight adherence protein B</fullName>
    </recommendedName>
</protein>
<keyword evidence="1" id="KW-0472">Membrane</keyword>
<evidence type="ECO:0000313" key="3">
    <source>
        <dbReference type="Proteomes" id="UP000602087"/>
    </source>
</evidence>
<sequence>MVRARPPAGVRSVSAALGTGALVALGVVAASRPPGRPWHHVAGRATRGDRLRAVLHRVRTDLHRDDAADGPPPAEVIVTHVAALLRGGLPPVTAWQGVDGVLVGPDGIPDTDSLARRIGTAHPPGLRGLLARLTGAEAAPSDAARSQAAAVVAACRLAADVGAPLATVLESVVATLVAAAEASAERDAALAGPRTTARILLWLPAVGVVLGMALGADPLGLVLAGGPGAVGPVLGLVLLAVGRAWTRRLVDGARRAGAPG</sequence>
<name>A0A934IFE9_9MICO</name>
<keyword evidence="1" id="KW-1133">Transmembrane helix</keyword>
<keyword evidence="3" id="KW-1185">Reference proteome</keyword>
<dbReference type="EMBL" id="JAEINH010000013">
    <property type="protein sequence ID" value="MBI9115974.1"/>
    <property type="molecule type" value="Genomic_DNA"/>
</dbReference>
<proteinExistence type="predicted"/>
<comment type="caution">
    <text evidence="2">The sequence shown here is derived from an EMBL/GenBank/DDBJ whole genome shotgun (WGS) entry which is preliminary data.</text>
</comment>
<organism evidence="2 3">
    <name type="scientific">Sanguibacter suaedae</name>
    <dbReference type="NCBI Taxonomy" id="2795737"/>
    <lineage>
        <taxon>Bacteria</taxon>
        <taxon>Bacillati</taxon>
        <taxon>Actinomycetota</taxon>
        <taxon>Actinomycetes</taxon>
        <taxon>Micrococcales</taxon>
        <taxon>Sanguibacteraceae</taxon>
        <taxon>Sanguibacter</taxon>
    </lineage>
</organism>
<dbReference type="AlphaFoldDB" id="A0A934IFE9"/>
<evidence type="ECO:0008006" key="4">
    <source>
        <dbReference type="Google" id="ProtNLM"/>
    </source>
</evidence>
<reference evidence="2" key="1">
    <citation type="submission" date="2020-12" db="EMBL/GenBank/DDBJ databases">
        <title>Sanguibacter suaedae sp. nov., isolated from Suaeda aralocaspica.</title>
        <authorList>
            <person name="Ma Q."/>
        </authorList>
    </citation>
    <scope>NUCLEOTIDE SEQUENCE</scope>
    <source>
        <strain evidence="2">YZGR15</strain>
    </source>
</reference>